<sequence length="106" mass="11325">MTNLGRAHTGGSRSRVQQCMFENTLCHWCESTPSRLLLSSCRSVRAILCVLQPGLTSVALLEKGKGAGIIIILLTVAAPITRPVLLRKLSGEFFGGLSTVTATSVR</sequence>
<gene>
    <name evidence="1" type="ORF">PoB_007002300</name>
</gene>
<evidence type="ECO:0000313" key="1">
    <source>
        <dbReference type="EMBL" id="GFO43518.1"/>
    </source>
</evidence>
<reference evidence="1 2" key="1">
    <citation type="journal article" date="2021" name="Elife">
        <title>Chloroplast acquisition without the gene transfer in kleptoplastic sea slugs, Plakobranchus ocellatus.</title>
        <authorList>
            <person name="Maeda T."/>
            <person name="Takahashi S."/>
            <person name="Yoshida T."/>
            <person name="Shimamura S."/>
            <person name="Takaki Y."/>
            <person name="Nagai Y."/>
            <person name="Toyoda A."/>
            <person name="Suzuki Y."/>
            <person name="Arimoto A."/>
            <person name="Ishii H."/>
            <person name="Satoh N."/>
            <person name="Nishiyama T."/>
            <person name="Hasebe M."/>
            <person name="Maruyama T."/>
            <person name="Minagawa J."/>
            <person name="Obokata J."/>
            <person name="Shigenobu S."/>
        </authorList>
    </citation>
    <scope>NUCLEOTIDE SEQUENCE [LARGE SCALE GENOMIC DNA]</scope>
</reference>
<keyword evidence="2" id="KW-1185">Reference proteome</keyword>
<dbReference type="AlphaFoldDB" id="A0AAV4DGU3"/>
<protein>
    <submittedName>
        <fullName evidence="1">Uncharacterized protein</fullName>
    </submittedName>
</protein>
<name>A0AAV4DGU3_9GAST</name>
<dbReference type="EMBL" id="BLXT01007882">
    <property type="protein sequence ID" value="GFO43518.1"/>
    <property type="molecule type" value="Genomic_DNA"/>
</dbReference>
<comment type="caution">
    <text evidence="1">The sequence shown here is derived from an EMBL/GenBank/DDBJ whole genome shotgun (WGS) entry which is preliminary data.</text>
</comment>
<dbReference type="Proteomes" id="UP000735302">
    <property type="component" value="Unassembled WGS sequence"/>
</dbReference>
<accession>A0AAV4DGU3</accession>
<organism evidence="1 2">
    <name type="scientific">Plakobranchus ocellatus</name>
    <dbReference type="NCBI Taxonomy" id="259542"/>
    <lineage>
        <taxon>Eukaryota</taxon>
        <taxon>Metazoa</taxon>
        <taxon>Spiralia</taxon>
        <taxon>Lophotrochozoa</taxon>
        <taxon>Mollusca</taxon>
        <taxon>Gastropoda</taxon>
        <taxon>Heterobranchia</taxon>
        <taxon>Euthyneura</taxon>
        <taxon>Panpulmonata</taxon>
        <taxon>Sacoglossa</taxon>
        <taxon>Placobranchoidea</taxon>
        <taxon>Plakobranchidae</taxon>
        <taxon>Plakobranchus</taxon>
    </lineage>
</organism>
<proteinExistence type="predicted"/>
<evidence type="ECO:0000313" key="2">
    <source>
        <dbReference type="Proteomes" id="UP000735302"/>
    </source>
</evidence>